<accession>A0A383AXW5</accession>
<dbReference type="Pfam" id="PF03334">
    <property type="entry name" value="PhaG_MnhG_YufB"/>
    <property type="match status" value="1"/>
</dbReference>
<dbReference type="AlphaFoldDB" id="A0A383AXW5"/>
<keyword evidence="1" id="KW-1133">Transmembrane helix</keyword>
<feature type="transmembrane region" description="Helical" evidence="1">
    <location>
        <begin position="42"/>
        <end position="61"/>
    </location>
</feature>
<dbReference type="PANTHER" id="PTHR34703">
    <property type="entry name" value="ANTIPORTER SUBUNIT MNHG2-RELATED"/>
    <property type="match status" value="1"/>
</dbReference>
<evidence type="ECO:0000256" key="1">
    <source>
        <dbReference type="SAM" id="Phobius"/>
    </source>
</evidence>
<feature type="transmembrane region" description="Helical" evidence="1">
    <location>
        <begin position="6"/>
        <end position="30"/>
    </location>
</feature>
<feature type="transmembrane region" description="Helical" evidence="1">
    <location>
        <begin position="73"/>
        <end position="91"/>
    </location>
</feature>
<protein>
    <recommendedName>
        <fullName evidence="3">Na+/H+ antiporter subunit G</fullName>
    </recommendedName>
</protein>
<dbReference type="GO" id="GO:0015385">
    <property type="term" value="F:sodium:proton antiporter activity"/>
    <property type="evidence" value="ECO:0007669"/>
    <property type="project" value="TreeGrafter"/>
</dbReference>
<proteinExistence type="predicted"/>
<reference evidence="2" key="1">
    <citation type="submission" date="2018-05" db="EMBL/GenBank/DDBJ databases">
        <authorList>
            <person name="Lanie J.A."/>
            <person name="Ng W.-L."/>
            <person name="Kazmierczak K.M."/>
            <person name="Andrzejewski T.M."/>
            <person name="Davidsen T.M."/>
            <person name="Wayne K.J."/>
            <person name="Tettelin H."/>
            <person name="Glass J.I."/>
            <person name="Rusch D."/>
            <person name="Podicherti R."/>
            <person name="Tsui H.-C.T."/>
            <person name="Winkler M.E."/>
        </authorList>
    </citation>
    <scope>NUCLEOTIDE SEQUENCE</scope>
</reference>
<dbReference type="PANTHER" id="PTHR34703:SF1">
    <property type="entry name" value="ANTIPORTER SUBUNIT MNHG2-RELATED"/>
    <property type="match status" value="1"/>
</dbReference>
<organism evidence="2">
    <name type="scientific">marine metagenome</name>
    <dbReference type="NCBI Taxonomy" id="408172"/>
    <lineage>
        <taxon>unclassified sequences</taxon>
        <taxon>metagenomes</taxon>
        <taxon>ecological metagenomes</taxon>
    </lineage>
</organism>
<dbReference type="InterPro" id="IPR005133">
    <property type="entry name" value="PhaG_MnhG_YufB"/>
</dbReference>
<name>A0A383AXW5_9ZZZZ</name>
<dbReference type="NCBIfam" id="NF009314">
    <property type="entry name" value="PRK12674.1-2"/>
    <property type="match status" value="1"/>
</dbReference>
<evidence type="ECO:0008006" key="3">
    <source>
        <dbReference type="Google" id="ProtNLM"/>
    </source>
</evidence>
<dbReference type="EMBL" id="UINC01195476">
    <property type="protein sequence ID" value="SVE12065.1"/>
    <property type="molecule type" value="Genomic_DNA"/>
</dbReference>
<evidence type="ECO:0000313" key="2">
    <source>
        <dbReference type="EMBL" id="SVE12065.1"/>
    </source>
</evidence>
<gene>
    <name evidence="2" type="ORF">METZ01_LOCUS464919</name>
</gene>
<keyword evidence="1" id="KW-0812">Transmembrane</keyword>
<dbReference type="NCBIfam" id="TIGR01300">
    <property type="entry name" value="CPA3_mnhG_phaG"/>
    <property type="match status" value="1"/>
</dbReference>
<sequence length="118" mass="12956">MDTRHLLDLVVSLLLLGGLFFLLTGSFGLLRLRDVYSRMHATTKSTTLGVAGIVFAALIFLRGLDMSSGLREVLIVVFLFLTAPVGAHMIARAAYRAGVSLWDGGAVDEFKTWEEKNR</sequence>
<keyword evidence="1" id="KW-0472">Membrane</keyword>